<gene>
    <name evidence="1" type="ORF">ANTHELSMS3_01068</name>
</gene>
<keyword evidence="1" id="KW-0969">Cilium</keyword>
<dbReference type="Pfam" id="PF06748">
    <property type="entry name" value="DUF1217"/>
    <property type="match status" value="2"/>
</dbReference>
<dbReference type="EMBL" id="CP022540">
    <property type="protein sequence ID" value="ASP19783.1"/>
    <property type="molecule type" value="Genomic_DNA"/>
</dbReference>
<evidence type="ECO:0000313" key="1">
    <source>
        <dbReference type="EMBL" id="ASP19783.1"/>
    </source>
</evidence>
<organism evidence="1 2">
    <name type="scientific">Antarctobacter heliothermus</name>
    <dbReference type="NCBI Taxonomy" id="74033"/>
    <lineage>
        <taxon>Bacteria</taxon>
        <taxon>Pseudomonadati</taxon>
        <taxon>Pseudomonadota</taxon>
        <taxon>Alphaproteobacteria</taxon>
        <taxon>Rhodobacterales</taxon>
        <taxon>Roseobacteraceae</taxon>
        <taxon>Antarctobacter</taxon>
    </lineage>
</organism>
<dbReference type="Gene3D" id="1.10.3700.10">
    <property type="entry name" value="AGR C 984p-like"/>
    <property type="match status" value="2"/>
</dbReference>
<keyword evidence="1" id="KW-0966">Cell projection</keyword>
<protein>
    <submittedName>
        <fullName evidence="1">Flagellar protein</fullName>
    </submittedName>
</protein>
<dbReference type="InterPro" id="IPR023157">
    <property type="entry name" value="AGR-C-984p-like_sf"/>
</dbReference>
<dbReference type="SUPFAM" id="SSF158837">
    <property type="entry name" value="AGR C 984p-like"/>
    <property type="match status" value="2"/>
</dbReference>
<dbReference type="Proteomes" id="UP000203589">
    <property type="component" value="Chromosome"/>
</dbReference>
<keyword evidence="1" id="KW-0282">Flagellum</keyword>
<keyword evidence="2" id="KW-1185">Reference proteome</keyword>
<dbReference type="AlphaFoldDB" id="A0A222E0V9"/>
<accession>A0A222E0V9</accession>
<proteinExistence type="predicted"/>
<sequence length="402" mass="43241">MAITPMIPGTGLVGWQVLQSTLNTQRTSFNASAEIARDTEYFAEKIGSISSGAELVDDRRLLSVALSAFGLSDQVDSTYLIKRVLEEGTEDDTALANKLNDGRYVALANAFDFSETVDFPFQEEGFDDEVTAAYDVKVRSDLAALLAQPEYVNDPDAAAALEEQTRLVLETTKAYFEENIGSVTSVDDFLADTDLLKVALGAFGAEKWINSPNLLKQALQDGGDGPGALANVLGETGLAEMSRVFGFDSEPTTALQAGNFANDIIDNHQWQLFEEAVSGVDAAIGTALSFQRAAPGLAGLSSSDNTKWFNVLGDTMMRSVFETALGLPDGFSQIDLDKQLETLTEKAQSRFGITEFADLEDPTILNKVIHSYLLQSQVSQSAGTGSSQIALTLLSSINIQRI</sequence>
<dbReference type="InterPro" id="IPR010626">
    <property type="entry name" value="DUF1217"/>
</dbReference>
<evidence type="ECO:0000313" key="2">
    <source>
        <dbReference type="Proteomes" id="UP000203589"/>
    </source>
</evidence>
<reference evidence="1 2" key="1">
    <citation type="submission" date="2017-07" db="EMBL/GenBank/DDBJ databases">
        <title>Genome Sequence of Antarctobacter heliothermus Strain SMS3 Isolated from a culture of the Diatom Skeletonema marinoi.</title>
        <authorList>
            <person name="Topel M."/>
            <person name="Pinder M.I.M."/>
            <person name="Johansson O.N."/>
            <person name="Kourtchenko O."/>
            <person name="Godhe A."/>
            <person name="Clarke A.K."/>
        </authorList>
    </citation>
    <scope>NUCLEOTIDE SEQUENCE [LARGE SCALE GENOMIC DNA]</scope>
    <source>
        <strain evidence="1 2">SMS3</strain>
    </source>
</reference>
<dbReference type="KEGG" id="aht:ANTHELSMS3_01068"/>
<dbReference type="RefSeq" id="WP_254694851.1">
    <property type="nucleotide sequence ID" value="NZ_CP022540.1"/>
</dbReference>
<name>A0A222E0V9_9RHOB</name>